<keyword evidence="1" id="KW-0732">Signal</keyword>
<proteinExistence type="predicted"/>
<gene>
    <name evidence="2" type="ORF">ACFQO1_12480</name>
</gene>
<accession>A0ABW2MWC5</accession>
<organism evidence="2 3">
    <name type="scientific">Jejudonia soesokkakensis</name>
    <dbReference type="NCBI Taxonomy" id="1323432"/>
    <lineage>
        <taxon>Bacteria</taxon>
        <taxon>Pseudomonadati</taxon>
        <taxon>Bacteroidota</taxon>
        <taxon>Flavobacteriia</taxon>
        <taxon>Flavobacteriales</taxon>
        <taxon>Flavobacteriaceae</taxon>
        <taxon>Jejudonia</taxon>
    </lineage>
</organism>
<keyword evidence="3" id="KW-1185">Reference proteome</keyword>
<protein>
    <submittedName>
        <fullName evidence="2">Uncharacterized protein</fullName>
    </submittedName>
</protein>
<feature type="chain" id="PRO_5047147404" evidence="1">
    <location>
        <begin position="19"/>
        <end position="201"/>
    </location>
</feature>
<evidence type="ECO:0000313" key="3">
    <source>
        <dbReference type="Proteomes" id="UP001596415"/>
    </source>
</evidence>
<dbReference type="Proteomes" id="UP001596415">
    <property type="component" value="Unassembled WGS sequence"/>
</dbReference>
<name>A0ABW2MWC5_9FLAO</name>
<dbReference type="RefSeq" id="WP_380218482.1">
    <property type="nucleotide sequence ID" value="NZ_JBHTBN010000007.1"/>
</dbReference>
<reference evidence="3" key="1">
    <citation type="journal article" date="2019" name="Int. J. Syst. Evol. Microbiol.">
        <title>The Global Catalogue of Microorganisms (GCM) 10K type strain sequencing project: providing services to taxonomists for standard genome sequencing and annotation.</title>
        <authorList>
            <consortium name="The Broad Institute Genomics Platform"/>
            <consortium name="The Broad Institute Genome Sequencing Center for Infectious Disease"/>
            <person name="Wu L."/>
            <person name="Ma J."/>
        </authorList>
    </citation>
    <scope>NUCLEOTIDE SEQUENCE [LARGE SCALE GENOMIC DNA]</scope>
    <source>
        <strain evidence="3">CGMCC 1.16306</strain>
    </source>
</reference>
<feature type="signal peptide" evidence="1">
    <location>
        <begin position="1"/>
        <end position="18"/>
    </location>
</feature>
<dbReference type="EMBL" id="JBHTBN010000007">
    <property type="protein sequence ID" value="MFC7358509.1"/>
    <property type="molecule type" value="Genomic_DNA"/>
</dbReference>
<comment type="caution">
    <text evidence="2">The sequence shown here is derived from an EMBL/GenBank/DDBJ whole genome shotgun (WGS) entry which is preliminary data.</text>
</comment>
<sequence length="201" mass="22472">MKQLLTLLILIAPLIISAQKTQEIEIMDDTQNEQHFDQHTGTTVFSIAHVPNGEIAYEGNLNEGIFLDDLSWAWNSSVACFPATQKNKFTGKHVFFSGIIPKYSEMEVTVIPTDPSLNLSIYAYEVGVNNDAMVPNLSSCIRCEADHKQERNFVGKEPQDHTRKVTNLVTINRPYKVVIGVTGADGLEEADFTLVVKMKTR</sequence>
<evidence type="ECO:0000313" key="2">
    <source>
        <dbReference type="EMBL" id="MFC7358509.1"/>
    </source>
</evidence>
<evidence type="ECO:0000256" key="1">
    <source>
        <dbReference type="SAM" id="SignalP"/>
    </source>
</evidence>